<organism evidence="8 9">
    <name type="scientific">Nannocystis exedens</name>
    <dbReference type="NCBI Taxonomy" id="54"/>
    <lineage>
        <taxon>Bacteria</taxon>
        <taxon>Pseudomonadati</taxon>
        <taxon>Myxococcota</taxon>
        <taxon>Polyangia</taxon>
        <taxon>Nannocystales</taxon>
        <taxon>Nannocystaceae</taxon>
        <taxon>Nannocystis</taxon>
    </lineage>
</organism>
<dbReference type="PANTHER" id="PTHR11265:SF0">
    <property type="entry name" value="12S RRNA N4-METHYLCYTIDINE METHYLTRANSFERASE"/>
    <property type="match status" value="1"/>
</dbReference>
<evidence type="ECO:0000256" key="6">
    <source>
        <dbReference type="HAMAP-Rule" id="MF_01007"/>
    </source>
</evidence>
<dbReference type="Gene3D" id="3.40.50.150">
    <property type="entry name" value="Vaccinia Virus protein VP39"/>
    <property type="match status" value="1"/>
</dbReference>
<comment type="function">
    <text evidence="6">Specifically methylates the N4 position of cytidine in position 1402 (C1402) of 16S rRNA.</text>
</comment>
<keyword evidence="5 6" id="KW-0949">S-adenosyl-L-methionine</keyword>
<dbReference type="STRING" id="54.SAMN02745121_01916"/>
<dbReference type="EMBL" id="FOMX01000005">
    <property type="protein sequence ID" value="SFD85869.1"/>
    <property type="molecule type" value="Genomic_DNA"/>
</dbReference>
<sequence length="323" mass="34289">MSSEFHRPVLVREVCEALAPALVRAEAPVFVDATCGGAGHTLAVLAAYAEARPAGPKLRAIALDRDEEALAEARRKLPAEVELVHSSFGHLPEVLDAAGVTAATAILADLGVSSHQLDTGARGFSFQVDAPLDMRMDPSRGVPASQLLADISAGELTQVLRDYGEEPDAARIAAAIVAVRPKTTGVLAKVVAAAMSAPQRRKLGLRIHPATRTFQALRIRVNDELGELDRLLAAAPERLQVGGRLGIITFHSLEDRATKQRFAALTRAEQPPAGLPIAARDLPRPRFVVPGGYRQGAAPGDAEVAANPRSRSSRLRVLERALP</sequence>
<evidence type="ECO:0000256" key="7">
    <source>
        <dbReference type="SAM" id="MobiDB-lite"/>
    </source>
</evidence>
<dbReference type="AlphaFoldDB" id="A0A1I1VSX7"/>
<keyword evidence="9" id="KW-1185">Reference proteome</keyword>
<dbReference type="GO" id="GO:0071424">
    <property type="term" value="F:rRNA (cytosine-N4-)-methyltransferase activity"/>
    <property type="evidence" value="ECO:0007669"/>
    <property type="project" value="UniProtKB-UniRule"/>
</dbReference>
<reference evidence="9" key="1">
    <citation type="submission" date="2016-10" db="EMBL/GenBank/DDBJ databases">
        <authorList>
            <person name="Varghese N."/>
            <person name="Submissions S."/>
        </authorList>
    </citation>
    <scope>NUCLEOTIDE SEQUENCE [LARGE SCALE GENOMIC DNA]</scope>
    <source>
        <strain evidence="9">ATCC 25963</strain>
    </source>
</reference>
<dbReference type="OrthoDB" id="9806637at2"/>
<dbReference type="PANTHER" id="PTHR11265">
    <property type="entry name" value="S-ADENOSYL-METHYLTRANSFERASE MRAW"/>
    <property type="match status" value="1"/>
</dbReference>
<name>A0A1I1VSX7_9BACT</name>
<gene>
    <name evidence="6" type="primary">rsmH</name>
    <name evidence="8" type="ORF">SAMN02745121_01916</name>
</gene>
<dbReference type="SUPFAM" id="SSF81799">
    <property type="entry name" value="Putative methyltransferase TM0872, insert domain"/>
    <property type="match status" value="1"/>
</dbReference>
<feature type="region of interest" description="Disordered" evidence="7">
    <location>
        <begin position="293"/>
        <end position="323"/>
    </location>
</feature>
<evidence type="ECO:0000313" key="8">
    <source>
        <dbReference type="EMBL" id="SFD85869.1"/>
    </source>
</evidence>
<keyword evidence="6" id="KW-0963">Cytoplasm</keyword>
<evidence type="ECO:0000256" key="2">
    <source>
        <dbReference type="ARBA" id="ARBA00022552"/>
    </source>
</evidence>
<dbReference type="RefSeq" id="WP_096330709.1">
    <property type="nucleotide sequence ID" value="NZ_FOMX01000005.1"/>
</dbReference>
<dbReference type="Proteomes" id="UP000199400">
    <property type="component" value="Unassembled WGS sequence"/>
</dbReference>
<evidence type="ECO:0000256" key="1">
    <source>
        <dbReference type="ARBA" id="ARBA00010396"/>
    </source>
</evidence>
<comment type="subcellular location">
    <subcellularLocation>
        <location evidence="6">Cytoplasm</location>
    </subcellularLocation>
</comment>
<dbReference type="Gene3D" id="1.10.150.170">
    <property type="entry name" value="Putative methyltransferase TM0872, insert domain"/>
    <property type="match status" value="1"/>
</dbReference>
<dbReference type="InterPro" id="IPR002903">
    <property type="entry name" value="RsmH"/>
</dbReference>
<dbReference type="Pfam" id="PF01795">
    <property type="entry name" value="Methyltransf_5"/>
    <property type="match status" value="1"/>
</dbReference>
<feature type="binding site" evidence="6">
    <location>
        <position position="88"/>
    </location>
    <ligand>
        <name>S-adenosyl-L-methionine</name>
        <dbReference type="ChEBI" id="CHEBI:59789"/>
    </ligand>
</feature>
<keyword evidence="2 6" id="KW-0698">rRNA processing</keyword>
<evidence type="ECO:0000256" key="4">
    <source>
        <dbReference type="ARBA" id="ARBA00022679"/>
    </source>
</evidence>
<feature type="binding site" evidence="6">
    <location>
        <begin position="38"/>
        <end position="40"/>
    </location>
    <ligand>
        <name>S-adenosyl-L-methionine</name>
        <dbReference type="ChEBI" id="CHEBI:59789"/>
    </ligand>
</feature>
<keyword evidence="4 6" id="KW-0808">Transferase</keyword>
<dbReference type="InterPro" id="IPR023397">
    <property type="entry name" value="SAM-dep_MeTrfase_MraW_recog"/>
</dbReference>
<comment type="catalytic activity">
    <reaction evidence="6">
        <text>cytidine(1402) in 16S rRNA + S-adenosyl-L-methionine = N(4)-methylcytidine(1402) in 16S rRNA + S-adenosyl-L-homocysteine + H(+)</text>
        <dbReference type="Rhea" id="RHEA:42928"/>
        <dbReference type="Rhea" id="RHEA-COMP:10286"/>
        <dbReference type="Rhea" id="RHEA-COMP:10287"/>
        <dbReference type="ChEBI" id="CHEBI:15378"/>
        <dbReference type="ChEBI" id="CHEBI:57856"/>
        <dbReference type="ChEBI" id="CHEBI:59789"/>
        <dbReference type="ChEBI" id="CHEBI:74506"/>
        <dbReference type="ChEBI" id="CHEBI:82748"/>
        <dbReference type="EC" id="2.1.1.199"/>
    </reaction>
</comment>
<dbReference type="NCBIfam" id="TIGR00006">
    <property type="entry name" value="16S rRNA (cytosine(1402)-N(4))-methyltransferase RsmH"/>
    <property type="match status" value="1"/>
</dbReference>
<dbReference type="HAMAP" id="MF_01007">
    <property type="entry name" value="16SrRNA_methyltr_H"/>
    <property type="match status" value="1"/>
</dbReference>
<accession>A0A1I1VSX7</accession>
<dbReference type="InterPro" id="IPR029063">
    <property type="entry name" value="SAM-dependent_MTases_sf"/>
</dbReference>
<evidence type="ECO:0000256" key="3">
    <source>
        <dbReference type="ARBA" id="ARBA00022603"/>
    </source>
</evidence>
<keyword evidence="3 6" id="KW-0489">Methyltransferase</keyword>
<proteinExistence type="inferred from homology"/>
<feature type="binding site" evidence="6">
    <location>
        <position position="64"/>
    </location>
    <ligand>
        <name>S-adenosyl-L-methionine</name>
        <dbReference type="ChEBI" id="CHEBI:59789"/>
    </ligand>
</feature>
<dbReference type="SUPFAM" id="SSF53335">
    <property type="entry name" value="S-adenosyl-L-methionine-dependent methyltransferases"/>
    <property type="match status" value="1"/>
</dbReference>
<evidence type="ECO:0000256" key="5">
    <source>
        <dbReference type="ARBA" id="ARBA00022691"/>
    </source>
</evidence>
<feature type="binding site" evidence="6">
    <location>
        <position position="109"/>
    </location>
    <ligand>
        <name>S-adenosyl-L-methionine</name>
        <dbReference type="ChEBI" id="CHEBI:59789"/>
    </ligand>
</feature>
<dbReference type="EC" id="2.1.1.199" evidence="6"/>
<evidence type="ECO:0000313" key="9">
    <source>
        <dbReference type="Proteomes" id="UP000199400"/>
    </source>
</evidence>
<dbReference type="PIRSF" id="PIRSF004486">
    <property type="entry name" value="MraW"/>
    <property type="match status" value="1"/>
</dbReference>
<dbReference type="GO" id="GO:0005737">
    <property type="term" value="C:cytoplasm"/>
    <property type="evidence" value="ECO:0007669"/>
    <property type="project" value="UniProtKB-SubCell"/>
</dbReference>
<comment type="similarity">
    <text evidence="1 6">Belongs to the methyltransferase superfamily. RsmH family.</text>
</comment>
<protein>
    <recommendedName>
        <fullName evidence="6">Ribosomal RNA small subunit methyltransferase H</fullName>
        <ecNumber evidence="6">2.1.1.199</ecNumber>
    </recommendedName>
    <alternativeName>
        <fullName evidence="6">16S rRNA m(4)C1402 methyltransferase</fullName>
    </alternativeName>
    <alternativeName>
        <fullName evidence="6">rRNA (cytosine-N(4)-)-methyltransferase RsmH</fullName>
    </alternativeName>
</protein>
<dbReference type="GO" id="GO:0070475">
    <property type="term" value="P:rRNA base methylation"/>
    <property type="evidence" value="ECO:0007669"/>
    <property type="project" value="UniProtKB-UniRule"/>
</dbReference>
<feature type="binding site" evidence="6">
    <location>
        <position position="116"/>
    </location>
    <ligand>
        <name>S-adenosyl-L-methionine</name>
        <dbReference type="ChEBI" id="CHEBI:59789"/>
    </ligand>
</feature>